<reference evidence="1" key="1">
    <citation type="submission" date="2021-01" db="EMBL/GenBank/DDBJ databases">
        <authorList>
            <consortium name="Genoscope - CEA"/>
            <person name="William W."/>
        </authorList>
    </citation>
    <scope>NUCLEOTIDE SEQUENCE</scope>
</reference>
<keyword evidence="2" id="KW-1185">Reference proteome</keyword>
<dbReference type="EMBL" id="CAJJDN010000099">
    <property type="protein sequence ID" value="CAD8111852.1"/>
    <property type="molecule type" value="Genomic_DNA"/>
</dbReference>
<gene>
    <name evidence="1" type="ORF">PSON_ATCC_30995.1.T0990089</name>
</gene>
<comment type="caution">
    <text evidence="1">The sequence shown here is derived from an EMBL/GenBank/DDBJ whole genome shotgun (WGS) entry which is preliminary data.</text>
</comment>
<organism evidence="1 2">
    <name type="scientific">Paramecium sonneborni</name>
    <dbReference type="NCBI Taxonomy" id="65129"/>
    <lineage>
        <taxon>Eukaryota</taxon>
        <taxon>Sar</taxon>
        <taxon>Alveolata</taxon>
        <taxon>Ciliophora</taxon>
        <taxon>Intramacronucleata</taxon>
        <taxon>Oligohymenophorea</taxon>
        <taxon>Peniculida</taxon>
        <taxon>Parameciidae</taxon>
        <taxon>Paramecium</taxon>
    </lineage>
</organism>
<name>A0A8S1Q8I5_9CILI</name>
<protein>
    <submittedName>
        <fullName evidence="1">Uncharacterized protein</fullName>
    </submittedName>
</protein>
<evidence type="ECO:0000313" key="1">
    <source>
        <dbReference type="EMBL" id="CAD8111852.1"/>
    </source>
</evidence>
<dbReference type="Proteomes" id="UP000692954">
    <property type="component" value="Unassembled WGS sequence"/>
</dbReference>
<proteinExistence type="predicted"/>
<dbReference type="AlphaFoldDB" id="A0A8S1Q8I5"/>
<dbReference type="OrthoDB" id="297737at2759"/>
<evidence type="ECO:0000313" key="2">
    <source>
        <dbReference type="Proteomes" id="UP000692954"/>
    </source>
</evidence>
<sequence length="481" mass="56646">MNQNKKNRAFSFQMKNNSRVLSEVQDSQLSTARVQGIESPKNHSNFFILENDQIQSPRISTQRSLSKFHINSLSPKNNYVYSRKSILTALPSNSQSAMLYHFEKQLAEYLKSNDQIGVIESLFNLMVIAVEQDNIELLITFMRLCALTFISFQQWTKALLFFQHCKFLSEFTRQLDVIQWTFLQIGILCKYIKKYDIGKIFIKKSLEYSWLIRDLDQEIICYEELGKLCFLNYELQTAKSLHEKSMKGTIEKEQSSLRQVSKKGMEQILNMFPQQEKKLGLRIFSKAVNFPLKFIECQNQQYYSKRSVKNQYLISNDFECIPNQRIIEIDLTLEDMLQQFLKGMNFSFEIPIPISVTEEYESIAEYNQMSSTQRLKQTQLATIIKLHSQKGSAINKSSAIRLDQFQKKLPLDQIIQQRLEMKFDIPYTRQDKVRNRKFANNLEQIRLTHEKNSITQSLEHQKKGLIRYAQKLLNQQQITFI</sequence>
<accession>A0A8S1Q8I5</accession>